<dbReference type="Proteomes" id="UP000078534">
    <property type="component" value="Unassembled WGS sequence"/>
</dbReference>
<dbReference type="RefSeq" id="WP_066332596.1">
    <property type="nucleotide sequence ID" value="NZ_LWSG01000015.1"/>
</dbReference>
<dbReference type="InterPro" id="IPR006674">
    <property type="entry name" value="HD_domain"/>
</dbReference>
<dbReference type="CDD" id="cd00077">
    <property type="entry name" value="HDc"/>
    <property type="match status" value="1"/>
</dbReference>
<sequence>MEENYFVSKVEEFVKKQLYDEASGHDWWHIDRVRKNALRIGATENANIFIVELAALLHDLIDDKLSEDVKLQINDVEGLLMKMEIDRKVVADVVDIIQIISFRKKTPVHHLSLEAKVVQDADRLDAIGAIGIARTFTYAGSKGNLIYHPNNKEGTDAISHFYDKLLKLKDLMNTKTGKLLAEERHQFLQVFLDQFYRECNEVK</sequence>
<evidence type="ECO:0000259" key="1">
    <source>
        <dbReference type="SMART" id="SM00471"/>
    </source>
</evidence>
<reference evidence="3" key="1">
    <citation type="submission" date="2016-04" db="EMBL/GenBank/DDBJ databases">
        <authorList>
            <person name="Lyu Z."/>
            <person name="Lyu W."/>
        </authorList>
    </citation>
    <scope>NUCLEOTIDE SEQUENCE [LARGE SCALE GENOMIC DNA]</scope>
    <source>
        <strain evidence="3">C44</strain>
    </source>
</reference>
<dbReference type="SUPFAM" id="SSF109604">
    <property type="entry name" value="HD-domain/PDEase-like"/>
    <property type="match status" value="1"/>
</dbReference>
<feature type="domain" description="HD/PDEase" evidence="1">
    <location>
        <begin position="22"/>
        <end position="136"/>
    </location>
</feature>
<dbReference type="SMART" id="SM00471">
    <property type="entry name" value="HDc"/>
    <property type="match status" value="1"/>
</dbReference>
<keyword evidence="3" id="KW-1185">Reference proteome</keyword>
<name>A0A179SWF9_9BACI</name>
<organism evidence="2 3">
    <name type="scientific">Metabacillus litoralis</name>
    <dbReference type="NCBI Taxonomy" id="152268"/>
    <lineage>
        <taxon>Bacteria</taxon>
        <taxon>Bacillati</taxon>
        <taxon>Bacillota</taxon>
        <taxon>Bacilli</taxon>
        <taxon>Bacillales</taxon>
        <taxon>Bacillaceae</taxon>
        <taxon>Metabacillus</taxon>
    </lineage>
</organism>
<dbReference type="Gene3D" id="1.10.472.50">
    <property type="entry name" value="HD-domain/PDEase-like"/>
    <property type="match status" value="1"/>
</dbReference>
<protein>
    <recommendedName>
        <fullName evidence="1">HD/PDEase domain-containing protein</fullName>
    </recommendedName>
</protein>
<dbReference type="AlphaFoldDB" id="A0A179SWF9"/>
<dbReference type="PANTHER" id="PTHR33594:SF1">
    <property type="entry name" value="HD_PDEASE DOMAIN-CONTAINING PROTEIN"/>
    <property type="match status" value="1"/>
</dbReference>
<dbReference type="OrthoDB" id="9797344at2"/>
<dbReference type="Pfam" id="PF01966">
    <property type="entry name" value="HD"/>
    <property type="match status" value="1"/>
</dbReference>
<evidence type="ECO:0000313" key="3">
    <source>
        <dbReference type="Proteomes" id="UP000078534"/>
    </source>
</evidence>
<accession>A0A179SWF9</accession>
<evidence type="ECO:0000313" key="2">
    <source>
        <dbReference type="EMBL" id="OAS86087.1"/>
    </source>
</evidence>
<gene>
    <name evidence="2" type="ORF">A6K24_22455</name>
</gene>
<dbReference type="PANTHER" id="PTHR33594">
    <property type="entry name" value="SUPERFAMILY HYDROLASE, PUTATIVE (AFU_ORTHOLOGUE AFUA_1G03035)-RELATED"/>
    <property type="match status" value="1"/>
</dbReference>
<dbReference type="InterPro" id="IPR003607">
    <property type="entry name" value="HD/PDEase_dom"/>
</dbReference>
<dbReference type="EMBL" id="LWSG01000015">
    <property type="protein sequence ID" value="OAS86087.1"/>
    <property type="molecule type" value="Genomic_DNA"/>
</dbReference>
<dbReference type="STRING" id="152268.A6K24_22455"/>
<proteinExistence type="predicted"/>
<dbReference type="Gene3D" id="1.20.58.1910">
    <property type="match status" value="1"/>
</dbReference>
<comment type="caution">
    <text evidence="2">The sequence shown here is derived from an EMBL/GenBank/DDBJ whole genome shotgun (WGS) entry which is preliminary data.</text>
</comment>